<dbReference type="Pfam" id="PF01408">
    <property type="entry name" value="GFO_IDH_MocA"/>
    <property type="match status" value="1"/>
</dbReference>
<comment type="caution">
    <text evidence="3">The sequence shown here is derived from an EMBL/GenBank/DDBJ whole genome shotgun (WGS) entry which is preliminary data.</text>
</comment>
<dbReference type="RefSeq" id="WP_344269328.1">
    <property type="nucleotide sequence ID" value="NZ_BAAAMR010000035.1"/>
</dbReference>
<feature type="domain" description="Gfo/Idh/MocA-like oxidoreductase N-terminal" evidence="2">
    <location>
        <begin position="4"/>
        <end position="124"/>
    </location>
</feature>
<dbReference type="Gene3D" id="3.30.360.10">
    <property type="entry name" value="Dihydrodipicolinate Reductase, domain 2"/>
    <property type="match status" value="1"/>
</dbReference>
<dbReference type="InterPro" id="IPR036291">
    <property type="entry name" value="NAD(P)-bd_dom_sf"/>
</dbReference>
<dbReference type="InterPro" id="IPR050463">
    <property type="entry name" value="Gfo/Idh/MocA_oxidrdct_glycsds"/>
</dbReference>
<keyword evidence="1" id="KW-0560">Oxidoreductase</keyword>
<reference evidence="4" key="1">
    <citation type="journal article" date="2019" name="Int. J. Syst. Evol. Microbiol.">
        <title>The Global Catalogue of Microorganisms (GCM) 10K type strain sequencing project: providing services to taxonomists for standard genome sequencing and annotation.</title>
        <authorList>
            <consortium name="The Broad Institute Genomics Platform"/>
            <consortium name="The Broad Institute Genome Sequencing Center for Infectious Disease"/>
            <person name="Wu L."/>
            <person name="Ma J."/>
        </authorList>
    </citation>
    <scope>NUCLEOTIDE SEQUENCE [LARGE SCALE GENOMIC DNA]</scope>
    <source>
        <strain evidence="4">JCM 13850</strain>
    </source>
</reference>
<evidence type="ECO:0000313" key="4">
    <source>
        <dbReference type="Proteomes" id="UP001501020"/>
    </source>
</evidence>
<evidence type="ECO:0000313" key="3">
    <source>
        <dbReference type="EMBL" id="GAA2142858.1"/>
    </source>
</evidence>
<dbReference type="InterPro" id="IPR000683">
    <property type="entry name" value="Gfo/Idh/MocA-like_OxRdtase_N"/>
</dbReference>
<dbReference type="Proteomes" id="UP001501020">
    <property type="component" value="Unassembled WGS sequence"/>
</dbReference>
<dbReference type="EMBL" id="BAAAMR010000035">
    <property type="protein sequence ID" value="GAA2142858.1"/>
    <property type="molecule type" value="Genomic_DNA"/>
</dbReference>
<gene>
    <name evidence="3" type="ORF">GCM10009727_41340</name>
</gene>
<dbReference type="SUPFAM" id="SSF51735">
    <property type="entry name" value="NAD(P)-binding Rossmann-fold domains"/>
    <property type="match status" value="1"/>
</dbReference>
<protein>
    <submittedName>
        <fullName evidence="3">Gfo/Idh/MocA family oxidoreductase</fullName>
    </submittedName>
</protein>
<evidence type="ECO:0000256" key="1">
    <source>
        <dbReference type="ARBA" id="ARBA00023002"/>
    </source>
</evidence>
<proteinExistence type="predicted"/>
<dbReference type="PANTHER" id="PTHR43818">
    <property type="entry name" value="BCDNA.GH03377"/>
    <property type="match status" value="1"/>
</dbReference>
<organism evidence="3 4">
    <name type="scientific">Actinomadura napierensis</name>
    <dbReference type="NCBI Taxonomy" id="267854"/>
    <lineage>
        <taxon>Bacteria</taxon>
        <taxon>Bacillati</taxon>
        <taxon>Actinomycetota</taxon>
        <taxon>Actinomycetes</taxon>
        <taxon>Streptosporangiales</taxon>
        <taxon>Thermomonosporaceae</taxon>
        <taxon>Actinomadura</taxon>
    </lineage>
</organism>
<dbReference type="Gene3D" id="3.40.50.720">
    <property type="entry name" value="NAD(P)-binding Rossmann-like Domain"/>
    <property type="match status" value="1"/>
</dbReference>
<evidence type="ECO:0000259" key="2">
    <source>
        <dbReference type="Pfam" id="PF01408"/>
    </source>
</evidence>
<dbReference type="PANTHER" id="PTHR43818:SF11">
    <property type="entry name" value="BCDNA.GH03377"/>
    <property type="match status" value="1"/>
</dbReference>
<keyword evidence="4" id="KW-1185">Reference proteome</keyword>
<dbReference type="SUPFAM" id="SSF55347">
    <property type="entry name" value="Glyceraldehyde-3-phosphate dehydrogenase-like, C-terminal domain"/>
    <property type="match status" value="1"/>
</dbReference>
<sequence length="349" mass="35838">MGEFGVGIIGASPDSGWAFGAHVPAIAATPGLRVAAVATTREESARRAADLLGGAEWFTDPVALAGSAAVDLVVVSVRVPRHRELIMAALPAGKPILSEWPLGASTAEAEEIAEAARSAGVRGFVVLQGRCDPVISEARNLVASGALGELQALSARSSRTPGTVFPAELAYTLDAANAAGTLEVHGGHLLDLLDHLVPGLEVIDATSSLVRTTYPVTGSDEPAAVTAPEVLSATLRVGRSGIGSVTAWDGDPAGSTVIVLQGLDGRLELRTADPGMAPLRQPQMAPFHGTLVTASGTRELAPAASDLPVAARNPAALYRLVAEDLANGTTTAPTFEQAVTLHRRLDPFR</sequence>
<accession>A0ABP5L7I0</accession>
<name>A0ABP5L7I0_9ACTN</name>